<gene>
    <name evidence="1" type="ORF">EHQ90_06465</name>
</gene>
<evidence type="ECO:0000313" key="1">
    <source>
        <dbReference type="EMBL" id="TGM18782.1"/>
    </source>
</evidence>
<accession>A0ABY2N8W3</accession>
<evidence type="ECO:0000313" key="2">
    <source>
        <dbReference type="Proteomes" id="UP000297422"/>
    </source>
</evidence>
<reference evidence="2" key="1">
    <citation type="journal article" date="2019" name="PLoS Negl. Trop. Dis.">
        <title>Revisiting the worldwide diversity of Leptospira species in the environment.</title>
        <authorList>
            <person name="Vincent A.T."/>
            <person name="Schiettekatte O."/>
            <person name="Bourhy P."/>
            <person name="Veyrier F.J."/>
            <person name="Picardeau M."/>
        </authorList>
    </citation>
    <scope>NUCLEOTIDE SEQUENCE [LARGE SCALE GENOMIC DNA]</scope>
    <source>
        <strain evidence="2">201702407</strain>
    </source>
</reference>
<proteinExistence type="predicted"/>
<comment type="caution">
    <text evidence="1">The sequence shown here is derived from an EMBL/GenBank/DDBJ whole genome shotgun (WGS) entry which is preliminary data.</text>
</comment>
<keyword evidence="2" id="KW-1185">Reference proteome</keyword>
<dbReference type="Proteomes" id="UP000297422">
    <property type="component" value="Unassembled WGS sequence"/>
</dbReference>
<protein>
    <submittedName>
        <fullName evidence="1">Uncharacterized protein</fullName>
    </submittedName>
</protein>
<name>A0ABY2N8W3_9LEPT</name>
<dbReference type="EMBL" id="RQGT01000037">
    <property type="protein sequence ID" value="TGM18782.1"/>
    <property type="molecule type" value="Genomic_DNA"/>
</dbReference>
<organism evidence="1 2">
    <name type="scientific">Leptospira stimsonii</name>
    <dbReference type="NCBI Taxonomy" id="2202203"/>
    <lineage>
        <taxon>Bacteria</taxon>
        <taxon>Pseudomonadati</taxon>
        <taxon>Spirochaetota</taxon>
        <taxon>Spirochaetia</taxon>
        <taxon>Leptospirales</taxon>
        <taxon>Leptospiraceae</taxon>
        <taxon>Leptospira</taxon>
    </lineage>
</organism>
<dbReference type="RefSeq" id="WP_135684419.1">
    <property type="nucleotide sequence ID" value="NZ_RQEQ01000072.1"/>
</dbReference>
<sequence>MSNNLTGEEKKTIKLWLQVLWLKIKGTRFTHFWIWHGEAGGILIKNYWSHWYPGFPVLLFDGNTQEFTGSWQIRIGLLGIVIVIFSEGKGSKVQQ</sequence>